<proteinExistence type="predicted"/>
<dbReference type="EMBL" id="KK914782">
    <property type="protein sequence ID" value="KDP28904.1"/>
    <property type="molecule type" value="Genomic_DNA"/>
</dbReference>
<gene>
    <name evidence="2" type="ORF">JCGZ_14675</name>
</gene>
<evidence type="ECO:0000313" key="2">
    <source>
        <dbReference type="EMBL" id="KDP28904.1"/>
    </source>
</evidence>
<dbReference type="Proteomes" id="UP000027138">
    <property type="component" value="Unassembled WGS sequence"/>
</dbReference>
<accession>A0A067KAQ7</accession>
<keyword evidence="1" id="KW-0812">Transmembrane</keyword>
<organism evidence="2 3">
    <name type="scientific">Jatropha curcas</name>
    <name type="common">Barbados nut</name>
    <dbReference type="NCBI Taxonomy" id="180498"/>
    <lineage>
        <taxon>Eukaryota</taxon>
        <taxon>Viridiplantae</taxon>
        <taxon>Streptophyta</taxon>
        <taxon>Embryophyta</taxon>
        <taxon>Tracheophyta</taxon>
        <taxon>Spermatophyta</taxon>
        <taxon>Magnoliopsida</taxon>
        <taxon>eudicotyledons</taxon>
        <taxon>Gunneridae</taxon>
        <taxon>Pentapetalae</taxon>
        <taxon>rosids</taxon>
        <taxon>fabids</taxon>
        <taxon>Malpighiales</taxon>
        <taxon>Euphorbiaceae</taxon>
        <taxon>Crotonoideae</taxon>
        <taxon>Jatropheae</taxon>
        <taxon>Jatropha</taxon>
    </lineage>
</organism>
<sequence>MQSMDRTPEKVAYGAGVATGAVGIAAGVSFGSKMVFDWVIDRCDEFETRTIQRFAQLYEKSRYDYVFNPGLPVLLLTRKKPVHLARCYRSKIMRKIEMNRRDGSKGISASKLSGFEPDVTFQIRVL</sequence>
<reference evidence="2 3" key="1">
    <citation type="journal article" date="2014" name="PLoS ONE">
        <title>Global Analysis of Gene Expression Profiles in Physic Nut (Jatropha curcas L.) Seedlings Exposed to Salt Stress.</title>
        <authorList>
            <person name="Zhang L."/>
            <person name="Zhang C."/>
            <person name="Wu P."/>
            <person name="Chen Y."/>
            <person name="Li M."/>
            <person name="Jiang H."/>
            <person name="Wu G."/>
        </authorList>
    </citation>
    <scope>NUCLEOTIDE SEQUENCE [LARGE SCALE GENOMIC DNA]</scope>
    <source>
        <strain evidence="3">cv. GZQX0401</strain>
        <tissue evidence="2">Young leaves</tissue>
    </source>
</reference>
<dbReference type="OrthoDB" id="840805at2759"/>
<feature type="transmembrane region" description="Helical" evidence="1">
    <location>
        <begin position="12"/>
        <end position="32"/>
    </location>
</feature>
<evidence type="ECO:0000313" key="3">
    <source>
        <dbReference type="Proteomes" id="UP000027138"/>
    </source>
</evidence>
<keyword evidence="1" id="KW-1133">Transmembrane helix</keyword>
<name>A0A067KAQ7_JATCU</name>
<protein>
    <submittedName>
        <fullName evidence="2">Uncharacterized protein</fullName>
    </submittedName>
</protein>
<dbReference type="AlphaFoldDB" id="A0A067KAQ7"/>
<evidence type="ECO:0000256" key="1">
    <source>
        <dbReference type="SAM" id="Phobius"/>
    </source>
</evidence>
<keyword evidence="3" id="KW-1185">Reference proteome</keyword>
<keyword evidence="1" id="KW-0472">Membrane</keyword>